<proteinExistence type="predicted"/>
<evidence type="ECO:0008006" key="3">
    <source>
        <dbReference type="Google" id="ProtNLM"/>
    </source>
</evidence>
<dbReference type="Proteomes" id="UP000576393">
    <property type="component" value="Unassembled WGS sequence"/>
</dbReference>
<dbReference type="RefSeq" id="WP_179820251.1">
    <property type="nucleotide sequence ID" value="NZ_JACCCO010000001.1"/>
</dbReference>
<comment type="caution">
    <text evidence="1">The sequence shown here is derived from an EMBL/GenBank/DDBJ whole genome shotgun (WGS) entry which is preliminary data.</text>
</comment>
<name>A0A852V3K8_9ACTN</name>
<dbReference type="EMBL" id="JACCCO010000001">
    <property type="protein sequence ID" value="NYF40465.1"/>
    <property type="molecule type" value="Genomic_DNA"/>
</dbReference>
<dbReference type="InterPro" id="IPR046938">
    <property type="entry name" value="DNA_clamp_sf"/>
</dbReference>
<keyword evidence="2" id="KW-1185">Reference proteome</keyword>
<reference evidence="1 2" key="1">
    <citation type="submission" date="2020-07" db="EMBL/GenBank/DDBJ databases">
        <title>Sequencing the genomes of 1000 actinobacteria strains.</title>
        <authorList>
            <person name="Klenk H.-P."/>
        </authorList>
    </citation>
    <scope>NUCLEOTIDE SEQUENCE [LARGE SCALE GENOMIC DNA]</scope>
    <source>
        <strain evidence="1 2">DSM 45763</strain>
    </source>
</reference>
<dbReference type="SUPFAM" id="SSF55979">
    <property type="entry name" value="DNA clamp"/>
    <property type="match status" value="1"/>
</dbReference>
<evidence type="ECO:0000313" key="1">
    <source>
        <dbReference type="EMBL" id="NYF40465.1"/>
    </source>
</evidence>
<protein>
    <recommendedName>
        <fullName evidence="3">DNA polymerase III beta sliding clamp central domain-containing protein</fullName>
    </recommendedName>
</protein>
<gene>
    <name evidence="1" type="ORF">HDA43_002624</name>
</gene>
<dbReference type="Gene3D" id="3.10.150.10">
    <property type="entry name" value="DNA Polymerase III, subunit A, domain 2"/>
    <property type="match status" value="1"/>
</dbReference>
<organism evidence="1 2">
    <name type="scientific">Streptosporangium sandarakinum</name>
    <dbReference type="NCBI Taxonomy" id="1260955"/>
    <lineage>
        <taxon>Bacteria</taxon>
        <taxon>Bacillati</taxon>
        <taxon>Actinomycetota</taxon>
        <taxon>Actinomycetes</taxon>
        <taxon>Streptosporangiales</taxon>
        <taxon>Streptosporangiaceae</taxon>
        <taxon>Streptosporangium</taxon>
    </lineage>
</organism>
<accession>A0A852V3K8</accession>
<sequence>MSTPTTTTRSRRREVTTDLTGRELREIFDAVLPHAGTDDTLPPITMLTLDVTDGWLHVLATDRYTLGIVRHPLPTTWGHFALTLPARAVQAVLRQIKLRATLTIRLTPDGLSIDQTSEPALSYRLPASGEHPLLSDWRAWIAERARLTPDPVLTSPHGVALNAAYLARFRPATRTGAPLEIRPAGRCMLITCGTHFLGLISAMDLTRAHAETPDPLTAWLPAPADGEVAA</sequence>
<evidence type="ECO:0000313" key="2">
    <source>
        <dbReference type="Proteomes" id="UP000576393"/>
    </source>
</evidence>
<dbReference type="AlphaFoldDB" id="A0A852V3K8"/>